<gene>
    <name evidence="12" type="ORF">SAMN04489717_2926</name>
</gene>
<dbReference type="GO" id="GO:0043190">
    <property type="term" value="C:ATP-binding cassette (ABC) transporter complex"/>
    <property type="evidence" value="ECO:0007669"/>
    <property type="project" value="InterPro"/>
</dbReference>
<evidence type="ECO:0000256" key="4">
    <source>
        <dbReference type="ARBA" id="ARBA00022475"/>
    </source>
</evidence>
<feature type="transmembrane region" description="Helical" evidence="10">
    <location>
        <begin position="202"/>
        <end position="220"/>
    </location>
</feature>
<protein>
    <recommendedName>
        <fullName evidence="10">Transport permease protein</fullName>
    </recommendedName>
</protein>
<evidence type="ECO:0000259" key="11">
    <source>
        <dbReference type="PROSITE" id="PS51012"/>
    </source>
</evidence>
<evidence type="ECO:0000313" key="13">
    <source>
        <dbReference type="Proteomes" id="UP000198983"/>
    </source>
</evidence>
<feature type="domain" description="ABC transmembrane type-2" evidence="11">
    <location>
        <begin position="59"/>
        <end position="281"/>
    </location>
</feature>
<dbReference type="PANTHER" id="PTHR30413">
    <property type="entry name" value="INNER MEMBRANE TRANSPORT PERMEASE"/>
    <property type="match status" value="1"/>
</dbReference>
<keyword evidence="8 10" id="KW-0472">Membrane</keyword>
<evidence type="ECO:0000256" key="3">
    <source>
        <dbReference type="ARBA" id="ARBA00022448"/>
    </source>
</evidence>
<dbReference type="PRINTS" id="PR00164">
    <property type="entry name" value="ABC2TRNSPORT"/>
</dbReference>
<dbReference type="AlphaFoldDB" id="A0A1H1STZ0"/>
<evidence type="ECO:0000313" key="12">
    <source>
        <dbReference type="EMBL" id="SDS51196.1"/>
    </source>
</evidence>
<name>A0A1H1STZ0_9ACTN</name>
<dbReference type="RefSeq" id="WP_092654107.1">
    <property type="nucleotide sequence ID" value="NZ_LT629732.1"/>
</dbReference>
<evidence type="ECO:0000256" key="2">
    <source>
        <dbReference type="ARBA" id="ARBA00007783"/>
    </source>
</evidence>
<organism evidence="12 13">
    <name type="scientific">Actinopolymorpha singaporensis</name>
    <dbReference type="NCBI Taxonomy" id="117157"/>
    <lineage>
        <taxon>Bacteria</taxon>
        <taxon>Bacillati</taxon>
        <taxon>Actinomycetota</taxon>
        <taxon>Actinomycetes</taxon>
        <taxon>Propionibacteriales</taxon>
        <taxon>Actinopolymorphaceae</taxon>
        <taxon>Actinopolymorpha</taxon>
    </lineage>
</organism>
<keyword evidence="13" id="KW-1185">Reference proteome</keyword>
<feature type="transmembrane region" description="Helical" evidence="10">
    <location>
        <begin position="132"/>
        <end position="160"/>
    </location>
</feature>
<keyword evidence="6 10" id="KW-0812">Transmembrane</keyword>
<dbReference type="Pfam" id="PF01061">
    <property type="entry name" value="ABC2_membrane"/>
    <property type="match status" value="1"/>
</dbReference>
<dbReference type="InterPro" id="IPR000412">
    <property type="entry name" value="ABC_2_transport"/>
</dbReference>
<feature type="transmembrane region" description="Helical" evidence="10">
    <location>
        <begin position="166"/>
        <end position="190"/>
    </location>
</feature>
<feature type="transmembrane region" description="Helical" evidence="10">
    <location>
        <begin position="62"/>
        <end position="83"/>
    </location>
</feature>
<evidence type="ECO:0000256" key="1">
    <source>
        <dbReference type="ARBA" id="ARBA00004429"/>
    </source>
</evidence>
<dbReference type="GO" id="GO:0046677">
    <property type="term" value="P:response to antibiotic"/>
    <property type="evidence" value="ECO:0007669"/>
    <property type="project" value="UniProtKB-KW"/>
</dbReference>
<dbReference type="PANTHER" id="PTHR30413:SF8">
    <property type="entry name" value="TRANSPORT PERMEASE PROTEIN"/>
    <property type="match status" value="1"/>
</dbReference>
<proteinExistence type="inferred from homology"/>
<dbReference type="Proteomes" id="UP000198983">
    <property type="component" value="Chromosome I"/>
</dbReference>
<keyword evidence="3 10" id="KW-0813">Transport</keyword>
<sequence length="288" mass="32175">MTTTTTSASPAELAAQYGLAPSSARPPLGDYVRQLWQRRHFITAFATSRTVTMYSGARLGQLWQVLTPLMNAAVYYLIFGVLFNTKHNIDNFTAFLVTGVFVMSFCTRSVTSGARAISGNLAMIRALHFPRATLPFSSTIVELQQMLVSMVVLCLIVLATGEPLTWSWLLVVPALALQTMFNIGLSLTMARIGATVPDISQLLPFITRVWLYFSGVFFLIPQRVHNPTMREIMMANPASVYIELVRDAFIERHDAPHHAWQLAVAWAIVGFVVGFWYFWGAEEKYGRG</sequence>
<dbReference type="GO" id="GO:0015920">
    <property type="term" value="P:lipopolysaccharide transport"/>
    <property type="evidence" value="ECO:0007669"/>
    <property type="project" value="TreeGrafter"/>
</dbReference>
<dbReference type="PROSITE" id="PS51012">
    <property type="entry name" value="ABC_TM2"/>
    <property type="match status" value="1"/>
</dbReference>
<evidence type="ECO:0000256" key="5">
    <source>
        <dbReference type="ARBA" id="ARBA00022519"/>
    </source>
</evidence>
<accession>A0A1H1STZ0</accession>
<evidence type="ECO:0000256" key="8">
    <source>
        <dbReference type="ARBA" id="ARBA00023136"/>
    </source>
</evidence>
<evidence type="ECO:0000256" key="10">
    <source>
        <dbReference type="RuleBase" id="RU361157"/>
    </source>
</evidence>
<evidence type="ECO:0000256" key="9">
    <source>
        <dbReference type="ARBA" id="ARBA00023251"/>
    </source>
</evidence>
<dbReference type="GO" id="GO:0140359">
    <property type="term" value="F:ABC-type transporter activity"/>
    <property type="evidence" value="ECO:0007669"/>
    <property type="project" value="InterPro"/>
</dbReference>
<keyword evidence="4 10" id="KW-1003">Cell membrane</keyword>
<dbReference type="InterPro" id="IPR013525">
    <property type="entry name" value="ABC2_TM"/>
</dbReference>
<evidence type="ECO:0000256" key="6">
    <source>
        <dbReference type="ARBA" id="ARBA00022692"/>
    </source>
</evidence>
<feature type="transmembrane region" description="Helical" evidence="10">
    <location>
        <begin position="259"/>
        <end position="279"/>
    </location>
</feature>
<keyword evidence="7 10" id="KW-1133">Transmembrane helix</keyword>
<keyword evidence="9" id="KW-0046">Antibiotic resistance</keyword>
<comment type="similarity">
    <text evidence="2 10">Belongs to the ABC-2 integral membrane protein family.</text>
</comment>
<dbReference type="STRING" id="117157.SAMN04489717_2926"/>
<keyword evidence="5" id="KW-0997">Cell inner membrane</keyword>
<dbReference type="EMBL" id="LT629732">
    <property type="protein sequence ID" value="SDS51196.1"/>
    <property type="molecule type" value="Genomic_DNA"/>
</dbReference>
<reference evidence="12 13" key="1">
    <citation type="submission" date="2016-10" db="EMBL/GenBank/DDBJ databases">
        <authorList>
            <person name="de Groot N.N."/>
        </authorList>
    </citation>
    <scope>NUCLEOTIDE SEQUENCE [LARGE SCALE GENOMIC DNA]</scope>
    <source>
        <strain evidence="12 13">DSM 22024</strain>
    </source>
</reference>
<dbReference type="OrthoDB" id="4186295at2"/>
<comment type="subcellular location">
    <subcellularLocation>
        <location evidence="1">Cell inner membrane</location>
        <topology evidence="1">Multi-pass membrane protein</topology>
    </subcellularLocation>
    <subcellularLocation>
        <location evidence="10">Cell membrane</location>
        <topology evidence="10">Multi-pass membrane protein</topology>
    </subcellularLocation>
</comment>
<dbReference type="InterPro" id="IPR047817">
    <property type="entry name" value="ABC2_TM_bact-type"/>
</dbReference>
<feature type="transmembrane region" description="Helical" evidence="10">
    <location>
        <begin position="89"/>
        <end position="111"/>
    </location>
</feature>
<evidence type="ECO:0000256" key="7">
    <source>
        <dbReference type="ARBA" id="ARBA00022989"/>
    </source>
</evidence>